<evidence type="ECO:0000256" key="3">
    <source>
        <dbReference type="ARBA" id="ARBA00023125"/>
    </source>
</evidence>
<dbReference type="PRINTS" id="PR00039">
    <property type="entry name" value="HTHLYSR"/>
</dbReference>
<evidence type="ECO:0000259" key="5">
    <source>
        <dbReference type="PROSITE" id="PS50931"/>
    </source>
</evidence>
<sequence length="289" mass="31467">MDIAQARTFLEVIASGSFVAAAERLHITQSTVSARIRALEGQLGRSLLDRGRAGVQMTAAGNQFYRHAAAMVRLWEQARHDVGLPEGMQATLAIGGHFSLWQGLLFPWIAALREAQPTLALRAEYGFSKDLMQALIDGTVDVAVIYAPEARPGFVVEPLLEEELVLASTESPAPPRPGDGYVFVDWGPEFQRDHRLNFPDLELPTLNSRLGALSLQFLTAFGGSGYFPRRVVAPGIAAGILHVNERAPVFSYPAYMVYPVAAPNEFLDIALDELRRVAQDAAPDSEGQA</sequence>
<keyword evidence="3" id="KW-0238">DNA-binding</keyword>
<feature type="domain" description="HTH lysR-type" evidence="5">
    <location>
        <begin position="1"/>
        <end position="58"/>
    </location>
</feature>
<evidence type="ECO:0000256" key="4">
    <source>
        <dbReference type="ARBA" id="ARBA00023163"/>
    </source>
</evidence>
<dbReference type="InterPro" id="IPR000847">
    <property type="entry name" value="LysR_HTH_N"/>
</dbReference>
<dbReference type="FunCoup" id="A0A1Y5RZV3">
    <property type="interactions" value="27"/>
</dbReference>
<organism evidence="6 7">
    <name type="scientific">Oceanibacterium hippocampi</name>
    <dbReference type="NCBI Taxonomy" id="745714"/>
    <lineage>
        <taxon>Bacteria</taxon>
        <taxon>Pseudomonadati</taxon>
        <taxon>Pseudomonadota</taxon>
        <taxon>Alphaproteobacteria</taxon>
        <taxon>Sneathiellales</taxon>
        <taxon>Sneathiellaceae</taxon>
        <taxon>Oceanibacterium</taxon>
    </lineage>
</organism>
<dbReference type="InterPro" id="IPR050176">
    <property type="entry name" value="LTTR"/>
</dbReference>
<dbReference type="PANTHER" id="PTHR30579">
    <property type="entry name" value="TRANSCRIPTIONAL REGULATOR"/>
    <property type="match status" value="1"/>
</dbReference>
<dbReference type="OrthoDB" id="9815174at2"/>
<dbReference type="FunFam" id="1.10.10.10:FF:000001">
    <property type="entry name" value="LysR family transcriptional regulator"/>
    <property type="match status" value="1"/>
</dbReference>
<dbReference type="GO" id="GO:0003677">
    <property type="term" value="F:DNA binding"/>
    <property type="evidence" value="ECO:0007669"/>
    <property type="project" value="UniProtKB-KW"/>
</dbReference>
<dbReference type="PROSITE" id="PS50931">
    <property type="entry name" value="HTH_LYSR"/>
    <property type="match status" value="1"/>
</dbReference>
<keyword evidence="7" id="KW-1185">Reference proteome</keyword>
<dbReference type="SUPFAM" id="SSF53850">
    <property type="entry name" value="Periplasmic binding protein-like II"/>
    <property type="match status" value="1"/>
</dbReference>
<dbReference type="InterPro" id="IPR005119">
    <property type="entry name" value="LysR_subst-bd"/>
</dbReference>
<dbReference type="InterPro" id="IPR036390">
    <property type="entry name" value="WH_DNA-bd_sf"/>
</dbReference>
<keyword evidence="4" id="KW-0804">Transcription</keyword>
<dbReference type="InParanoid" id="A0A1Y5RZV3"/>
<dbReference type="PANTHER" id="PTHR30579:SF8">
    <property type="entry name" value="HTH-TYPE TRANSCRIPTIONAL REGULATOR HDFR"/>
    <property type="match status" value="1"/>
</dbReference>
<dbReference type="InterPro" id="IPR036388">
    <property type="entry name" value="WH-like_DNA-bd_sf"/>
</dbReference>
<accession>A0A1Y5RZV3</accession>
<evidence type="ECO:0000256" key="1">
    <source>
        <dbReference type="ARBA" id="ARBA00009437"/>
    </source>
</evidence>
<protein>
    <submittedName>
        <fullName evidence="6">HTH-type transcriptional regulator CysL</fullName>
    </submittedName>
</protein>
<dbReference type="Pfam" id="PF03466">
    <property type="entry name" value="LysR_substrate"/>
    <property type="match status" value="1"/>
</dbReference>
<keyword evidence="2" id="KW-0805">Transcription regulation</keyword>
<dbReference type="Pfam" id="PF00126">
    <property type="entry name" value="HTH_1"/>
    <property type="match status" value="1"/>
</dbReference>
<dbReference type="Gene3D" id="1.10.10.10">
    <property type="entry name" value="Winged helix-like DNA-binding domain superfamily/Winged helix DNA-binding domain"/>
    <property type="match status" value="1"/>
</dbReference>
<dbReference type="EMBL" id="FWFR01000001">
    <property type="protein sequence ID" value="SLN27989.1"/>
    <property type="molecule type" value="Genomic_DNA"/>
</dbReference>
<proteinExistence type="inferred from homology"/>
<comment type="similarity">
    <text evidence="1">Belongs to the LysR transcriptional regulatory family.</text>
</comment>
<evidence type="ECO:0000313" key="6">
    <source>
        <dbReference type="EMBL" id="SLN27989.1"/>
    </source>
</evidence>
<dbReference type="Proteomes" id="UP000193200">
    <property type="component" value="Unassembled WGS sequence"/>
</dbReference>
<evidence type="ECO:0000313" key="7">
    <source>
        <dbReference type="Proteomes" id="UP000193200"/>
    </source>
</evidence>
<dbReference type="GO" id="GO:0003700">
    <property type="term" value="F:DNA-binding transcription factor activity"/>
    <property type="evidence" value="ECO:0007669"/>
    <property type="project" value="InterPro"/>
</dbReference>
<reference evidence="6 7" key="1">
    <citation type="submission" date="2017-03" db="EMBL/GenBank/DDBJ databases">
        <authorList>
            <person name="Afonso C.L."/>
            <person name="Miller P.J."/>
            <person name="Scott M.A."/>
            <person name="Spackman E."/>
            <person name="Goraichik I."/>
            <person name="Dimitrov K.M."/>
            <person name="Suarez D.L."/>
            <person name="Swayne D.E."/>
        </authorList>
    </citation>
    <scope>NUCLEOTIDE SEQUENCE [LARGE SCALE GENOMIC DNA]</scope>
    <source>
        <strain evidence="6 7">CECT 7691</strain>
    </source>
</reference>
<dbReference type="AlphaFoldDB" id="A0A1Y5RZV3"/>
<name>A0A1Y5RZV3_9PROT</name>
<dbReference type="RefSeq" id="WP_085882208.1">
    <property type="nucleotide sequence ID" value="NZ_FWFR01000001.1"/>
</dbReference>
<gene>
    <name evidence="6" type="primary">cysL_1</name>
    <name evidence="6" type="ORF">OCH7691_00929</name>
</gene>
<dbReference type="SUPFAM" id="SSF46785">
    <property type="entry name" value="Winged helix' DNA-binding domain"/>
    <property type="match status" value="1"/>
</dbReference>
<evidence type="ECO:0000256" key="2">
    <source>
        <dbReference type="ARBA" id="ARBA00023015"/>
    </source>
</evidence>
<dbReference type="Gene3D" id="3.40.190.10">
    <property type="entry name" value="Periplasmic binding protein-like II"/>
    <property type="match status" value="1"/>
</dbReference>